<comment type="caution">
    <text evidence="1">The sequence shown here is derived from an EMBL/GenBank/DDBJ whole genome shotgun (WGS) entry which is preliminary data.</text>
</comment>
<proteinExistence type="predicted"/>
<protein>
    <submittedName>
        <fullName evidence="1">Uncharacterized protein</fullName>
    </submittedName>
</protein>
<reference evidence="1 2" key="1">
    <citation type="submission" date="2020-09" db="EMBL/GenBank/DDBJ databases">
        <title>De no assembly of potato wild relative species, Solanum commersonii.</title>
        <authorList>
            <person name="Cho K."/>
        </authorList>
    </citation>
    <scope>NUCLEOTIDE SEQUENCE [LARGE SCALE GENOMIC DNA]</scope>
    <source>
        <strain evidence="1">LZ3.2</strain>
        <tissue evidence="1">Leaf</tissue>
    </source>
</reference>
<evidence type="ECO:0000313" key="1">
    <source>
        <dbReference type="EMBL" id="KAG5630318.1"/>
    </source>
</evidence>
<dbReference type="EMBL" id="JACXVP010000001">
    <property type="protein sequence ID" value="KAG5630318.1"/>
    <property type="molecule type" value="Genomic_DNA"/>
</dbReference>
<evidence type="ECO:0000313" key="2">
    <source>
        <dbReference type="Proteomes" id="UP000824120"/>
    </source>
</evidence>
<accession>A0A9J6B0R2</accession>
<organism evidence="1 2">
    <name type="scientific">Solanum commersonii</name>
    <name type="common">Commerson's wild potato</name>
    <name type="synonym">Commerson's nightshade</name>
    <dbReference type="NCBI Taxonomy" id="4109"/>
    <lineage>
        <taxon>Eukaryota</taxon>
        <taxon>Viridiplantae</taxon>
        <taxon>Streptophyta</taxon>
        <taxon>Embryophyta</taxon>
        <taxon>Tracheophyta</taxon>
        <taxon>Spermatophyta</taxon>
        <taxon>Magnoliopsida</taxon>
        <taxon>eudicotyledons</taxon>
        <taxon>Gunneridae</taxon>
        <taxon>Pentapetalae</taxon>
        <taxon>asterids</taxon>
        <taxon>lamiids</taxon>
        <taxon>Solanales</taxon>
        <taxon>Solanaceae</taxon>
        <taxon>Solanoideae</taxon>
        <taxon>Solaneae</taxon>
        <taxon>Solanum</taxon>
    </lineage>
</organism>
<gene>
    <name evidence="1" type="ORF">H5410_002035</name>
</gene>
<name>A0A9J6B0R2_SOLCO</name>
<keyword evidence="2" id="KW-1185">Reference proteome</keyword>
<sequence length="64" mass="7338">MRLGGTSYGVEAKIRESTIWSNRRKLARVENPKQEFDDEMVVEICLARSISMEGSNNRKIWHGG</sequence>
<dbReference type="AlphaFoldDB" id="A0A9J6B0R2"/>
<dbReference type="Proteomes" id="UP000824120">
    <property type="component" value="Chromosome 1"/>
</dbReference>